<evidence type="ECO:0000313" key="7">
    <source>
        <dbReference type="EMBL" id="CAK1601342.1"/>
    </source>
</evidence>
<keyword evidence="5" id="KW-0539">Nucleus</keyword>
<dbReference type="InterPro" id="IPR000210">
    <property type="entry name" value="BTB/POZ_dom"/>
</dbReference>
<accession>A0AAV1M492</accession>
<keyword evidence="3" id="KW-0863">Zinc-finger</keyword>
<name>A0AAV1M492_9NEOP</name>
<comment type="subcellular location">
    <subcellularLocation>
        <location evidence="1">Nucleus</location>
    </subcellularLocation>
</comment>
<dbReference type="PANTHER" id="PTHR23110:SF109">
    <property type="entry name" value="FI07618P-RELATED"/>
    <property type="match status" value="1"/>
</dbReference>
<dbReference type="PROSITE" id="PS50097">
    <property type="entry name" value="BTB"/>
    <property type="match status" value="1"/>
</dbReference>
<dbReference type="GO" id="GO:0005634">
    <property type="term" value="C:nucleus"/>
    <property type="evidence" value="ECO:0007669"/>
    <property type="project" value="UniProtKB-SubCell"/>
</dbReference>
<dbReference type="InterPro" id="IPR011333">
    <property type="entry name" value="SKP1/BTB/POZ_sf"/>
</dbReference>
<feature type="domain" description="BTB" evidence="6">
    <location>
        <begin position="31"/>
        <end position="96"/>
    </location>
</feature>
<dbReference type="AlphaFoldDB" id="A0AAV1M492"/>
<evidence type="ECO:0000259" key="6">
    <source>
        <dbReference type="PROSITE" id="PS50097"/>
    </source>
</evidence>
<dbReference type="GO" id="GO:0008270">
    <property type="term" value="F:zinc ion binding"/>
    <property type="evidence" value="ECO:0007669"/>
    <property type="project" value="UniProtKB-KW"/>
</dbReference>
<gene>
    <name evidence="7" type="ORF">PARMNEM_LOCUS19991</name>
</gene>
<dbReference type="InterPro" id="IPR007588">
    <property type="entry name" value="Znf_FLYWCH"/>
</dbReference>
<organism evidence="7 8">
    <name type="scientific">Parnassius mnemosyne</name>
    <name type="common">clouded apollo</name>
    <dbReference type="NCBI Taxonomy" id="213953"/>
    <lineage>
        <taxon>Eukaryota</taxon>
        <taxon>Metazoa</taxon>
        <taxon>Ecdysozoa</taxon>
        <taxon>Arthropoda</taxon>
        <taxon>Hexapoda</taxon>
        <taxon>Insecta</taxon>
        <taxon>Pterygota</taxon>
        <taxon>Neoptera</taxon>
        <taxon>Endopterygota</taxon>
        <taxon>Lepidoptera</taxon>
        <taxon>Glossata</taxon>
        <taxon>Ditrysia</taxon>
        <taxon>Papilionoidea</taxon>
        <taxon>Papilionidae</taxon>
        <taxon>Parnassiinae</taxon>
        <taxon>Parnassini</taxon>
        <taxon>Parnassius</taxon>
        <taxon>Driopa</taxon>
    </lineage>
</organism>
<dbReference type="Gene3D" id="3.30.710.10">
    <property type="entry name" value="Potassium Channel Kv1.1, Chain A"/>
    <property type="match status" value="1"/>
</dbReference>
<dbReference type="Pfam" id="PF00651">
    <property type="entry name" value="BTB"/>
    <property type="match status" value="1"/>
</dbReference>
<dbReference type="InterPro" id="IPR051095">
    <property type="entry name" value="Dros_DevTransReg"/>
</dbReference>
<dbReference type="SMART" id="SM00225">
    <property type="entry name" value="BTB"/>
    <property type="match status" value="1"/>
</dbReference>
<dbReference type="CDD" id="cd18315">
    <property type="entry name" value="BTB_POZ_BAB-like"/>
    <property type="match status" value="1"/>
</dbReference>
<evidence type="ECO:0000256" key="1">
    <source>
        <dbReference type="ARBA" id="ARBA00004123"/>
    </source>
</evidence>
<proteinExistence type="predicted"/>
<protein>
    <recommendedName>
        <fullName evidence="6">BTB domain-containing protein</fullName>
    </recommendedName>
</protein>
<evidence type="ECO:0000256" key="5">
    <source>
        <dbReference type="ARBA" id="ARBA00023242"/>
    </source>
</evidence>
<dbReference type="Gene3D" id="2.20.25.240">
    <property type="match status" value="1"/>
</dbReference>
<evidence type="ECO:0000256" key="4">
    <source>
        <dbReference type="ARBA" id="ARBA00022833"/>
    </source>
</evidence>
<comment type="caution">
    <text evidence="7">The sequence shown here is derived from an EMBL/GenBank/DDBJ whole genome shotgun (WGS) entry which is preliminary data.</text>
</comment>
<reference evidence="7 8" key="1">
    <citation type="submission" date="2023-11" db="EMBL/GenBank/DDBJ databases">
        <authorList>
            <person name="Hedman E."/>
            <person name="Englund M."/>
            <person name="Stromberg M."/>
            <person name="Nyberg Akerstrom W."/>
            <person name="Nylinder S."/>
            <person name="Jareborg N."/>
            <person name="Kallberg Y."/>
            <person name="Kronander E."/>
        </authorList>
    </citation>
    <scope>NUCLEOTIDE SEQUENCE [LARGE SCALE GENOMIC DNA]</scope>
</reference>
<dbReference type="SUPFAM" id="SSF54695">
    <property type="entry name" value="POZ domain"/>
    <property type="match status" value="1"/>
</dbReference>
<evidence type="ECO:0000313" key="8">
    <source>
        <dbReference type="Proteomes" id="UP001314205"/>
    </source>
</evidence>
<dbReference type="Proteomes" id="UP001314205">
    <property type="component" value="Unassembled WGS sequence"/>
</dbReference>
<dbReference type="EMBL" id="CAVLGL010000126">
    <property type="protein sequence ID" value="CAK1601342.1"/>
    <property type="molecule type" value="Genomic_DNA"/>
</dbReference>
<keyword evidence="4" id="KW-0862">Zinc</keyword>
<evidence type="ECO:0000256" key="3">
    <source>
        <dbReference type="ARBA" id="ARBA00022771"/>
    </source>
</evidence>
<dbReference type="Pfam" id="PF04500">
    <property type="entry name" value="FLYWCH"/>
    <property type="match status" value="1"/>
</dbReference>
<keyword evidence="2" id="KW-0479">Metal-binding</keyword>
<dbReference type="GO" id="GO:0006357">
    <property type="term" value="P:regulation of transcription by RNA polymerase II"/>
    <property type="evidence" value="ECO:0007669"/>
    <property type="project" value="TreeGrafter"/>
</dbReference>
<sequence>MANSQFALTSKLHEKNICTGLSNLQQNGEFVDMTLAADGHHVKVHQVILALASPYIKDLISSVQCQHPVIFLNKISYTTLAAMLEYIYTGEVLVTVDNLRELVEAGKELHIKGLEDMHLHTALNPKNSHRQDTEDGDKIMEGEMYLDTNSGDGENFGQEIVPKETYIDYEQDDTDVQEGRSIFIEEAMDADETGSIDDSGIKENTLCQQINQNLQRVGISKVKVANSKKDAEANALQYTVSNQGSLQMILNRYMYYLKYTNRNKSRQWRCVDYINSIRCPAHVVTKDDVVVQRISAHTHPFHDKRILKKLRAGAIFSAIVEAEKEGENIMKSRGKNDSNVQSE</sequence>
<evidence type="ECO:0000256" key="2">
    <source>
        <dbReference type="ARBA" id="ARBA00022723"/>
    </source>
</evidence>
<dbReference type="PANTHER" id="PTHR23110">
    <property type="entry name" value="BTB DOMAIN TRANSCRIPTION FACTOR"/>
    <property type="match status" value="1"/>
</dbReference>
<keyword evidence="8" id="KW-1185">Reference proteome</keyword>